<feature type="active site" description="Proton donor/acceptor" evidence="4">
    <location>
        <position position="476"/>
    </location>
</feature>
<dbReference type="KEGG" id="fal:FRAAL1575"/>
<dbReference type="EC" id="2.5.1.26" evidence="10"/>
<dbReference type="Pfam" id="PF02913">
    <property type="entry name" value="FAD-oxidase_C"/>
    <property type="match status" value="1"/>
</dbReference>
<dbReference type="eggNOG" id="COG0277">
    <property type="taxonomic scope" value="Bacteria"/>
</dbReference>
<dbReference type="AlphaFoldDB" id="Q0RQE5"/>
<dbReference type="GO" id="GO:0071949">
    <property type="term" value="F:FAD binding"/>
    <property type="evidence" value="ECO:0007669"/>
    <property type="project" value="InterPro"/>
</dbReference>
<dbReference type="PANTHER" id="PTHR46568">
    <property type="entry name" value="ALKYLDIHYDROXYACETONEPHOSPHATE SYNTHASE, PEROXISOMAL"/>
    <property type="match status" value="1"/>
</dbReference>
<dbReference type="HOGENOM" id="CLU_017779_2_0_11"/>
<dbReference type="InterPro" id="IPR036318">
    <property type="entry name" value="FAD-bd_PCMH-like_sf"/>
</dbReference>
<organism evidence="10 11">
    <name type="scientific">Frankia alni (strain DSM 45986 / CECT 9034 / ACN14a)</name>
    <dbReference type="NCBI Taxonomy" id="326424"/>
    <lineage>
        <taxon>Bacteria</taxon>
        <taxon>Bacillati</taxon>
        <taxon>Actinomycetota</taxon>
        <taxon>Actinomycetes</taxon>
        <taxon>Frankiales</taxon>
        <taxon>Frankiaceae</taxon>
        <taxon>Frankia</taxon>
    </lineage>
</organism>
<dbReference type="EMBL" id="CT573213">
    <property type="protein sequence ID" value="CAJ60231.1"/>
    <property type="molecule type" value="Genomic_DNA"/>
</dbReference>
<dbReference type="InterPro" id="IPR025650">
    <property type="entry name" value="Alkyl-DHAP_Synthase"/>
</dbReference>
<dbReference type="InterPro" id="IPR016166">
    <property type="entry name" value="FAD-bd_PCMH"/>
</dbReference>
<dbReference type="SUPFAM" id="SSF56176">
    <property type="entry name" value="FAD-binding/transporter-associated domain-like"/>
    <property type="match status" value="1"/>
</dbReference>
<dbReference type="GO" id="GO:0008610">
    <property type="term" value="P:lipid biosynthetic process"/>
    <property type="evidence" value="ECO:0007669"/>
    <property type="project" value="InterPro"/>
</dbReference>
<dbReference type="InterPro" id="IPR016171">
    <property type="entry name" value="Vanillyl_alc_oxidase_C-sub2"/>
</dbReference>
<feature type="binding site" evidence="6">
    <location>
        <begin position="220"/>
        <end position="223"/>
    </location>
    <ligand>
        <name>FAD</name>
        <dbReference type="ChEBI" id="CHEBI:57692"/>
    </ligand>
</feature>
<dbReference type="Gene3D" id="1.10.45.10">
    <property type="entry name" value="Vanillyl-alcohol Oxidase, Chain A, domain 4"/>
    <property type="match status" value="1"/>
</dbReference>
<sequence length="555" mass="57349">MTSTGQARRTGSTEPVWWGWGPASAHEPLPDEVRGLLARLGIPARPTAPVPLDQVRLPPARLPVVAREALATIVGSGHVHTHDEARIRHCRGRSTTDLLRLRAGDAGAAPDAVVLPADHDEVLAVLRLASRERIVVVPFGGGTSVVGGLEPARPAERPVVALDLARLDALGRVDRESGTAELGAGLRGPRAEALLAEHGLSLGHVPQSWEYATIGGFAATRSSGQASAGYGRFDELVVGLRVATPVGSWELGRAPASAAGPDLRELLLGSEGAFGVITQVVARVRPLPARRIFEGWSVPDFATGTRLLRTLAAGDLRPTVCRLSDETETVGGLARPPRPGGPAAATGSGSGTGTDLADGLTGGCHLVTGYEGAAPAVERRAAEVAGVLLAGGARRLDAAAGPDWERGRFRAPYLRDALLDQGIFAETLETAGFWATLPALYAGVRAALIGSLGAAQLSPVVMCHISHLYATGASLYFTVVCAQGVDPIGSWRAAKTAAGDAIVAAGGTITHHHAVGTEHRPWLDAEIGGLGVDVLRAVKRTLDPAGILNPGILVA</sequence>
<evidence type="ECO:0000313" key="11">
    <source>
        <dbReference type="Proteomes" id="UP000000657"/>
    </source>
</evidence>
<feature type="binding site" evidence="6">
    <location>
        <begin position="138"/>
        <end position="144"/>
    </location>
    <ligand>
        <name>FAD</name>
        <dbReference type="ChEBI" id="CHEBI:57692"/>
    </ligand>
</feature>
<feature type="binding site" evidence="6">
    <location>
        <begin position="271"/>
        <end position="277"/>
    </location>
    <ligand>
        <name>FAD</name>
        <dbReference type="ChEBI" id="CHEBI:57692"/>
    </ligand>
</feature>
<dbReference type="Gene3D" id="3.30.70.3450">
    <property type="match status" value="1"/>
</dbReference>
<comment type="similarity">
    <text evidence="1">Belongs to the FAD-binding oxidoreductase/transferase type 4 family.</text>
</comment>
<dbReference type="STRING" id="326424.FRAAL1575"/>
<name>Q0RQE5_FRAAA</name>
<evidence type="ECO:0000256" key="4">
    <source>
        <dbReference type="PIRSR" id="PIRSR625650-1"/>
    </source>
</evidence>
<evidence type="ECO:0000313" key="10">
    <source>
        <dbReference type="EMBL" id="CAJ60231.1"/>
    </source>
</evidence>
<keyword evidence="3 6" id="KW-0274">FAD</keyword>
<dbReference type="PROSITE" id="PS51387">
    <property type="entry name" value="FAD_PCMH"/>
    <property type="match status" value="1"/>
</dbReference>
<dbReference type="OrthoDB" id="9811557at2"/>
<keyword evidence="2" id="KW-0285">Flavoprotein</keyword>
<evidence type="ECO:0000256" key="7">
    <source>
        <dbReference type="PIRSR" id="PIRSR625650-4"/>
    </source>
</evidence>
<evidence type="ECO:0000256" key="6">
    <source>
        <dbReference type="PIRSR" id="PIRSR625650-3"/>
    </source>
</evidence>
<dbReference type="Gene3D" id="3.30.300.330">
    <property type="match status" value="1"/>
</dbReference>
<dbReference type="SUPFAM" id="SSF55103">
    <property type="entry name" value="FAD-linked oxidases, C-terminal domain"/>
    <property type="match status" value="1"/>
</dbReference>
<feature type="region of interest" description="Disordered" evidence="8">
    <location>
        <begin position="1"/>
        <end position="23"/>
    </location>
</feature>
<evidence type="ECO:0000256" key="5">
    <source>
        <dbReference type="PIRSR" id="PIRSR625650-2"/>
    </source>
</evidence>
<proteinExistence type="inferred from homology"/>
<feature type="site" description="Important for enzyme activity" evidence="7">
    <location>
        <position position="322"/>
    </location>
</feature>
<feature type="region of interest" description="Disordered" evidence="8">
    <location>
        <begin position="326"/>
        <end position="354"/>
    </location>
</feature>
<feature type="compositionally biased region" description="Polar residues" evidence="8">
    <location>
        <begin position="1"/>
        <end position="13"/>
    </location>
</feature>
<dbReference type="Gene3D" id="3.30.465.10">
    <property type="match status" value="1"/>
</dbReference>
<evidence type="ECO:0000256" key="3">
    <source>
        <dbReference type="ARBA" id="ARBA00022827"/>
    </source>
</evidence>
<evidence type="ECO:0000256" key="8">
    <source>
        <dbReference type="SAM" id="MobiDB-lite"/>
    </source>
</evidence>
<protein>
    <submittedName>
        <fullName evidence="10">Alkyl-dihydroxyacetonephosphate synthase</fullName>
        <ecNumber evidence="10">2.5.1.26</ecNumber>
    </submittedName>
</protein>
<dbReference type="InterPro" id="IPR016169">
    <property type="entry name" value="FAD-bd_PCMH_sub2"/>
</dbReference>
<comment type="cofactor">
    <cofactor evidence="6">
        <name>FAD</name>
        <dbReference type="ChEBI" id="CHEBI:57692"/>
    </cofactor>
</comment>
<feature type="domain" description="FAD-binding PCMH-type" evidence="9">
    <location>
        <begin position="106"/>
        <end position="287"/>
    </location>
</feature>
<dbReference type="PANTHER" id="PTHR46568:SF1">
    <property type="entry name" value="ALKYLDIHYDROXYACETONEPHOSPHATE SYNTHASE, PEROXISOMAL"/>
    <property type="match status" value="1"/>
</dbReference>
<dbReference type="Pfam" id="PF01565">
    <property type="entry name" value="FAD_binding_4"/>
    <property type="match status" value="1"/>
</dbReference>
<dbReference type="Proteomes" id="UP000000657">
    <property type="component" value="Chromosome"/>
</dbReference>
<dbReference type="InterPro" id="IPR006094">
    <property type="entry name" value="Oxid_FAD_bind_N"/>
</dbReference>
<feature type="compositionally biased region" description="Low complexity" evidence="8">
    <location>
        <begin position="331"/>
        <end position="354"/>
    </location>
</feature>
<feature type="binding site" evidence="5">
    <location>
        <position position="415"/>
    </location>
    <ligand>
        <name>substrate</name>
    </ligand>
</feature>
<gene>
    <name evidence="10" type="ordered locus">FRAAL1575</name>
</gene>
<dbReference type="RefSeq" id="WP_011602762.1">
    <property type="nucleotide sequence ID" value="NC_008278.1"/>
</dbReference>
<evidence type="ECO:0000259" key="9">
    <source>
        <dbReference type="PROSITE" id="PS51387"/>
    </source>
</evidence>
<dbReference type="GO" id="GO:0008609">
    <property type="term" value="F:alkylglycerone-phosphate synthase activity"/>
    <property type="evidence" value="ECO:0007669"/>
    <property type="project" value="UniProtKB-EC"/>
</dbReference>
<dbReference type="InterPro" id="IPR004113">
    <property type="entry name" value="FAD-bd_oxidored_4_C"/>
</dbReference>
<accession>Q0RQE5</accession>
<evidence type="ECO:0000256" key="1">
    <source>
        <dbReference type="ARBA" id="ARBA00008000"/>
    </source>
</evidence>
<dbReference type="InterPro" id="IPR016164">
    <property type="entry name" value="FAD-linked_Oxase-like_C"/>
</dbReference>
<evidence type="ECO:0000256" key="2">
    <source>
        <dbReference type="ARBA" id="ARBA00022630"/>
    </source>
</evidence>
<keyword evidence="10" id="KW-0808">Transferase</keyword>
<reference evidence="10 11" key="1">
    <citation type="journal article" date="2007" name="Genome Res.">
        <title>Genome characteristics of facultatively symbiotic Frankia sp. strains reflect host range and host plant biogeography.</title>
        <authorList>
            <person name="Normand P."/>
            <person name="Lapierre P."/>
            <person name="Tisa L.S."/>
            <person name="Gogarten J.P."/>
            <person name="Alloisio N."/>
            <person name="Bagnarol E."/>
            <person name="Bassi C.A."/>
            <person name="Berry A.M."/>
            <person name="Bickhart D.M."/>
            <person name="Choisne N."/>
            <person name="Couloux A."/>
            <person name="Cournoyer B."/>
            <person name="Cruveiller S."/>
            <person name="Daubin V."/>
            <person name="Demange N."/>
            <person name="Francino M.P."/>
            <person name="Goltsman E."/>
            <person name="Huang Y."/>
            <person name="Kopp O.R."/>
            <person name="Labarre L."/>
            <person name="Lapidus A."/>
            <person name="Lavire C."/>
            <person name="Marechal J."/>
            <person name="Martinez M."/>
            <person name="Mastronunzio J.E."/>
            <person name="Mullin B.C."/>
            <person name="Niemann J."/>
            <person name="Pujic P."/>
            <person name="Rawnsley T."/>
            <person name="Rouy Z."/>
            <person name="Schenowitz C."/>
            <person name="Sellstedt A."/>
            <person name="Tavares F."/>
            <person name="Tomkins J.P."/>
            <person name="Vallenet D."/>
            <person name="Valverde C."/>
            <person name="Wall L.G."/>
            <person name="Wang Y."/>
            <person name="Medigue C."/>
            <person name="Benson D.R."/>
        </authorList>
    </citation>
    <scope>NUCLEOTIDE SEQUENCE [LARGE SCALE GENOMIC DNA]</scope>
    <source>
        <strain evidence="11">DSM 45986 / CECT 9034 / ACN14a</strain>
    </source>
</reference>
<keyword evidence="11" id="KW-1185">Reference proteome</keyword>